<dbReference type="SUPFAM" id="SSF56672">
    <property type="entry name" value="DNA/RNA polymerases"/>
    <property type="match status" value="1"/>
</dbReference>
<evidence type="ECO:0000313" key="3">
    <source>
        <dbReference type="Proteomes" id="UP000800200"/>
    </source>
</evidence>
<feature type="non-terminal residue" evidence="2">
    <location>
        <position position="1"/>
    </location>
</feature>
<evidence type="ECO:0000313" key="2">
    <source>
        <dbReference type="EMBL" id="KAF2186122.1"/>
    </source>
</evidence>
<organism evidence="2 3">
    <name type="scientific">Zopfia rhizophila CBS 207.26</name>
    <dbReference type="NCBI Taxonomy" id="1314779"/>
    <lineage>
        <taxon>Eukaryota</taxon>
        <taxon>Fungi</taxon>
        <taxon>Dikarya</taxon>
        <taxon>Ascomycota</taxon>
        <taxon>Pezizomycotina</taxon>
        <taxon>Dothideomycetes</taxon>
        <taxon>Dothideomycetes incertae sedis</taxon>
        <taxon>Zopfiaceae</taxon>
        <taxon>Zopfia</taxon>
    </lineage>
</organism>
<protein>
    <submittedName>
        <fullName evidence="2">Uncharacterized protein</fullName>
    </submittedName>
</protein>
<accession>A0A6A6E5U0</accession>
<feature type="transmembrane region" description="Helical" evidence="1">
    <location>
        <begin position="75"/>
        <end position="91"/>
    </location>
</feature>
<dbReference type="EMBL" id="ML994631">
    <property type="protein sequence ID" value="KAF2186122.1"/>
    <property type="molecule type" value="Genomic_DNA"/>
</dbReference>
<keyword evidence="1" id="KW-0812">Transmembrane</keyword>
<dbReference type="AlphaFoldDB" id="A0A6A6E5U0"/>
<sequence>NKLKVFRKYLNNYLTKKFIKVSLFSVATLVIFIKKLNKKFLFFYNYLYVTTQLYFSFSSIITFHNTLFYFSKVKYFIKLDIILAFNYFYIIKENK</sequence>
<gene>
    <name evidence="2" type="ORF">K469DRAFT_574056</name>
</gene>
<evidence type="ECO:0000256" key="1">
    <source>
        <dbReference type="SAM" id="Phobius"/>
    </source>
</evidence>
<dbReference type="Proteomes" id="UP000800200">
    <property type="component" value="Unassembled WGS sequence"/>
</dbReference>
<reference evidence="2" key="1">
    <citation type="journal article" date="2020" name="Stud. Mycol.">
        <title>101 Dothideomycetes genomes: a test case for predicting lifestyles and emergence of pathogens.</title>
        <authorList>
            <person name="Haridas S."/>
            <person name="Albert R."/>
            <person name="Binder M."/>
            <person name="Bloem J."/>
            <person name="Labutti K."/>
            <person name="Salamov A."/>
            <person name="Andreopoulos B."/>
            <person name="Baker S."/>
            <person name="Barry K."/>
            <person name="Bills G."/>
            <person name="Bluhm B."/>
            <person name="Cannon C."/>
            <person name="Castanera R."/>
            <person name="Culley D."/>
            <person name="Daum C."/>
            <person name="Ezra D."/>
            <person name="Gonzalez J."/>
            <person name="Henrissat B."/>
            <person name="Kuo A."/>
            <person name="Liang C."/>
            <person name="Lipzen A."/>
            <person name="Lutzoni F."/>
            <person name="Magnuson J."/>
            <person name="Mondo S."/>
            <person name="Nolan M."/>
            <person name="Ohm R."/>
            <person name="Pangilinan J."/>
            <person name="Park H.-J."/>
            <person name="Ramirez L."/>
            <person name="Alfaro M."/>
            <person name="Sun H."/>
            <person name="Tritt A."/>
            <person name="Yoshinaga Y."/>
            <person name="Zwiers L.-H."/>
            <person name="Turgeon B."/>
            <person name="Goodwin S."/>
            <person name="Spatafora J."/>
            <person name="Crous P."/>
            <person name="Grigoriev I."/>
        </authorList>
    </citation>
    <scope>NUCLEOTIDE SEQUENCE</scope>
    <source>
        <strain evidence="2">CBS 207.26</strain>
    </source>
</reference>
<keyword evidence="1" id="KW-1133">Transmembrane helix</keyword>
<feature type="transmembrane region" description="Helical" evidence="1">
    <location>
        <begin position="43"/>
        <end position="63"/>
    </location>
</feature>
<dbReference type="InterPro" id="IPR043502">
    <property type="entry name" value="DNA/RNA_pol_sf"/>
</dbReference>
<name>A0A6A6E5U0_9PEZI</name>
<keyword evidence="3" id="KW-1185">Reference proteome</keyword>
<keyword evidence="1" id="KW-0472">Membrane</keyword>
<proteinExistence type="predicted"/>